<dbReference type="PANTHER" id="PTHR40060">
    <property type="entry name" value="UPF0316 PROTEIN YEBE"/>
    <property type="match status" value="1"/>
</dbReference>
<proteinExistence type="inferred from homology"/>
<dbReference type="Pfam" id="PF18955">
    <property type="entry name" value="DUF5698"/>
    <property type="match status" value="1"/>
</dbReference>
<evidence type="ECO:0000259" key="9">
    <source>
        <dbReference type="Pfam" id="PF18955"/>
    </source>
</evidence>
<dbReference type="CDD" id="cd16381">
    <property type="entry name" value="YitT_C_like_1"/>
    <property type="match status" value="1"/>
</dbReference>
<name>W7Y0W1_9BACT</name>
<comment type="caution">
    <text evidence="10">The sequence shown here is derived from an EMBL/GenBank/DDBJ whole genome shotgun (WGS) entry which is preliminary data.</text>
</comment>
<organism evidence="10 11">
    <name type="scientific">Saccharicrinis fermentans DSM 9555 = JCM 21142</name>
    <dbReference type="NCBI Taxonomy" id="869213"/>
    <lineage>
        <taxon>Bacteria</taxon>
        <taxon>Pseudomonadati</taxon>
        <taxon>Bacteroidota</taxon>
        <taxon>Bacteroidia</taxon>
        <taxon>Marinilabiliales</taxon>
        <taxon>Marinilabiliaceae</taxon>
        <taxon>Saccharicrinis</taxon>
    </lineage>
</organism>
<evidence type="ECO:0000256" key="2">
    <source>
        <dbReference type="ARBA" id="ARBA00022475"/>
    </source>
</evidence>
<feature type="compositionally biased region" description="Low complexity" evidence="7">
    <location>
        <begin position="174"/>
        <end position="184"/>
    </location>
</feature>
<evidence type="ECO:0000256" key="5">
    <source>
        <dbReference type="ARBA" id="ARBA00023136"/>
    </source>
</evidence>
<dbReference type="InterPro" id="IPR019264">
    <property type="entry name" value="DUF2179"/>
</dbReference>
<dbReference type="EMBL" id="BAMD01000002">
    <property type="protein sequence ID" value="GAF01582.1"/>
    <property type="molecule type" value="Genomic_DNA"/>
</dbReference>
<evidence type="ECO:0000256" key="4">
    <source>
        <dbReference type="ARBA" id="ARBA00022989"/>
    </source>
</evidence>
<feature type="domain" description="DUF2179" evidence="8">
    <location>
        <begin position="123"/>
        <end position="172"/>
    </location>
</feature>
<keyword evidence="3 6" id="KW-0812">Transmembrane</keyword>
<evidence type="ECO:0000313" key="11">
    <source>
        <dbReference type="Proteomes" id="UP000019402"/>
    </source>
</evidence>
<accession>W7Y0W1</accession>
<sequence>MDASFYDSFLFTYIVIPFMIFFARIMDVSMDTIRIIFVSRGNKVIAPILGFFEMLIWLMAITRIFENLDNWTCYVAYAGGFATGNYVGLRIEEKMALGIQMIRTVTSRDASTLIEILRTKGFAVTSIEATGKNGPVHIVFAVVPRSKIKHVIPLIKKFNPKAFYSIEDVRAVNSDSDSFSPSASRAVGPRWMRKGR</sequence>
<dbReference type="InterPro" id="IPR044035">
    <property type="entry name" value="DUF5698"/>
</dbReference>
<comment type="similarity">
    <text evidence="6">Belongs to the UPF0316 family.</text>
</comment>
<dbReference type="PANTHER" id="PTHR40060:SF1">
    <property type="entry name" value="UPF0316 PROTEIN YEBE"/>
    <property type="match status" value="1"/>
</dbReference>
<feature type="region of interest" description="Disordered" evidence="7">
    <location>
        <begin position="174"/>
        <end position="196"/>
    </location>
</feature>
<keyword evidence="2 6" id="KW-1003">Cell membrane</keyword>
<evidence type="ECO:0000259" key="8">
    <source>
        <dbReference type="Pfam" id="PF10035"/>
    </source>
</evidence>
<protein>
    <recommendedName>
        <fullName evidence="6">UPF0316 protein JCM21142_194</fullName>
    </recommendedName>
</protein>
<reference evidence="10 11" key="1">
    <citation type="journal article" date="2014" name="Genome Announc.">
        <title>Draft Genome Sequence of Cytophaga fermentans JCM 21142T, a Facultative Anaerobe Isolated from Marine Mud.</title>
        <authorList>
            <person name="Starns D."/>
            <person name="Oshima K."/>
            <person name="Suda W."/>
            <person name="Iino T."/>
            <person name="Yuki M."/>
            <person name="Inoue J."/>
            <person name="Kitamura K."/>
            <person name="Iida T."/>
            <person name="Darby A."/>
            <person name="Hattori M."/>
            <person name="Ohkuma M."/>
        </authorList>
    </citation>
    <scope>NUCLEOTIDE SEQUENCE [LARGE SCALE GENOMIC DNA]</scope>
    <source>
        <strain evidence="10 11">JCM 21142</strain>
    </source>
</reference>
<dbReference type="eggNOG" id="COG4843">
    <property type="taxonomic scope" value="Bacteria"/>
</dbReference>
<feature type="domain" description="DUF5698" evidence="9">
    <location>
        <begin position="32"/>
        <end position="88"/>
    </location>
</feature>
<dbReference type="OrthoDB" id="48231at2"/>
<comment type="subcellular location">
    <subcellularLocation>
        <location evidence="1 6">Cell membrane</location>
        <topology evidence="1 6">Multi-pass membrane protein</topology>
    </subcellularLocation>
</comment>
<feature type="transmembrane region" description="Helical" evidence="6">
    <location>
        <begin position="71"/>
        <end position="89"/>
    </location>
</feature>
<feature type="transmembrane region" description="Helical" evidence="6">
    <location>
        <begin position="44"/>
        <end position="65"/>
    </location>
</feature>
<dbReference type="InterPro" id="IPR022930">
    <property type="entry name" value="UPF0316"/>
</dbReference>
<dbReference type="HAMAP" id="MF_01515">
    <property type="entry name" value="UPF0316"/>
    <property type="match status" value="1"/>
</dbReference>
<evidence type="ECO:0000256" key="7">
    <source>
        <dbReference type="SAM" id="MobiDB-lite"/>
    </source>
</evidence>
<dbReference type="AlphaFoldDB" id="W7Y0W1"/>
<gene>
    <name evidence="10" type="ORF">JCM21142_194</name>
</gene>
<evidence type="ECO:0000256" key="1">
    <source>
        <dbReference type="ARBA" id="ARBA00004651"/>
    </source>
</evidence>
<dbReference type="Pfam" id="PF10035">
    <property type="entry name" value="DUF2179"/>
    <property type="match status" value="1"/>
</dbReference>
<feature type="transmembrane region" description="Helical" evidence="6">
    <location>
        <begin position="6"/>
        <end position="23"/>
    </location>
</feature>
<dbReference type="GO" id="GO:0005886">
    <property type="term" value="C:plasma membrane"/>
    <property type="evidence" value="ECO:0007669"/>
    <property type="project" value="UniProtKB-SubCell"/>
</dbReference>
<dbReference type="NCBIfam" id="NF003191">
    <property type="entry name" value="PRK04164.1-2"/>
    <property type="match status" value="1"/>
</dbReference>
<keyword evidence="4 6" id="KW-1133">Transmembrane helix</keyword>
<evidence type="ECO:0000256" key="6">
    <source>
        <dbReference type="HAMAP-Rule" id="MF_01515"/>
    </source>
</evidence>
<keyword evidence="5 6" id="KW-0472">Membrane</keyword>
<keyword evidence="11" id="KW-1185">Reference proteome</keyword>
<evidence type="ECO:0000256" key="3">
    <source>
        <dbReference type="ARBA" id="ARBA00022692"/>
    </source>
</evidence>
<dbReference type="Proteomes" id="UP000019402">
    <property type="component" value="Unassembled WGS sequence"/>
</dbReference>
<evidence type="ECO:0000313" key="10">
    <source>
        <dbReference type="EMBL" id="GAF01582.1"/>
    </source>
</evidence>